<evidence type="ECO:0000256" key="2">
    <source>
        <dbReference type="ARBA" id="ARBA00008533"/>
    </source>
</evidence>
<evidence type="ECO:0000313" key="14">
    <source>
        <dbReference type="EMBL" id="ATZ16663.1"/>
    </source>
</evidence>
<keyword evidence="7 12" id="KW-0067">ATP-binding</keyword>
<dbReference type="Pfam" id="PF04851">
    <property type="entry name" value="ResIII"/>
    <property type="match status" value="1"/>
</dbReference>
<dbReference type="Pfam" id="PF17757">
    <property type="entry name" value="UvrB_inter"/>
    <property type="match status" value="1"/>
</dbReference>
<dbReference type="GO" id="GO:0003677">
    <property type="term" value="F:DNA binding"/>
    <property type="evidence" value="ECO:0007669"/>
    <property type="project" value="UniProtKB-UniRule"/>
</dbReference>
<dbReference type="Proteomes" id="UP000232222">
    <property type="component" value="Chromosome"/>
</dbReference>
<dbReference type="GO" id="GO:0016887">
    <property type="term" value="F:ATP hydrolysis activity"/>
    <property type="evidence" value="ECO:0007669"/>
    <property type="project" value="InterPro"/>
</dbReference>
<proteinExistence type="inferred from homology"/>
<dbReference type="AlphaFoldDB" id="A0A2K8NVK3"/>
<keyword evidence="12 13" id="KW-0742">SOS response</keyword>
<evidence type="ECO:0000256" key="3">
    <source>
        <dbReference type="ARBA" id="ARBA00022490"/>
    </source>
</evidence>
<evidence type="ECO:0000256" key="5">
    <source>
        <dbReference type="ARBA" id="ARBA00022763"/>
    </source>
</evidence>
<dbReference type="RefSeq" id="WP_100609746.1">
    <property type="nucleotide sequence ID" value="NZ_CP024962.1"/>
</dbReference>
<dbReference type="GO" id="GO:0006289">
    <property type="term" value="P:nucleotide-excision repair"/>
    <property type="evidence" value="ECO:0007669"/>
    <property type="project" value="UniProtKB-UniRule"/>
</dbReference>
<feature type="short sequence motif" description="Beta-hairpin" evidence="12">
    <location>
        <begin position="96"/>
        <end position="119"/>
    </location>
</feature>
<comment type="function">
    <text evidence="12">The UvrABC repair system catalyzes the recognition and processing of DNA lesions. A damage recognition complex composed of 2 UvrA and 2 UvrB subunits scans DNA for abnormalities. Upon binding of the UvrA(2)B(2) complex to a putative damaged site, the DNA wraps around one UvrB monomer. DNA wrap is dependent on ATP binding by UvrB and probably causes local melting of the DNA helix, facilitating insertion of UvrB beta-hairpin between the DNA strands. Then UvrB probes one DNA strand for the presence of a lesion. If a lesion is found the UvrA subunits dissociate and the UvrB-DNA preincision complex is formed. This complex is subsequently bound by UvrC and the second UvrB is released. If no lesion is found, the DNA wraps around the other UvrB subunit that will check the other stand for damage.</text>
</comment>
<keyword evidence="8 12" id="KW-0267">Excision nuclease</keyword>
<keyword evidence="6 12" id="KW-0228">DNA excision</keyword>
<dbReference type="CDD" id="cd17916">
    <property type="entry name" value="DEXHc_UvrB"/>
    <property type="match status" value="1"/>
</dbReference>
<dbReference type="SUPFAM" id="SSF52540">
    <property type="entry name" value="P-loop containing nucleoside triphosphate hydrolases"/>
    <property type="match status" value="2"/>
</dbReference>
<dbReference type="OrthoDB" id="9806651at2"/>
<evidence type="ECO:0000256" key="6">
    <source>
        <dbReference type="ARBA" id="ARBA00022769"/>
    </source>
</evidence>
<dbReference type="InterPro" id="IPR001943">
    <property type="entry name" value="UVR_dom"/>
</dbReference>
<dbReference type="Gene3D" id="3.40.50.300">
    <property type="entry name" value="P-loop containing nucleotide triphosphate hydrolases"/>
    <property type="match status" value="3"/>
</dbReference>
<dbReference type="CDD" id="cd18790">
    <property type="entry name" value="SF2_C_UvrB"/>
    <property type="match status" value="1"/>
</dbReference>
<dbReference type="GO" id="GO:0009432">
    <property type="term" value="P:SOS response"/>
    <property type="evidence" value="ECO:0007669"/>
    <property type="project" value="UniProtKB-UniRule"/>
</dbReference>
<dbReference type="HAMAP" id="MF_00204">
    <property type="entry name" value="UvrB"/>
    <property type="match status" value="1"/>
</dbReference>
<dbReference type="Pfam" id="PF00271">
    <property type="entry name" value="Helicase_C"/>
    <property type="match status" value="1"/>
</dbReference>
<dbReference type="PANTHER" id="PTHR24029:SF0">
    <property type="entry name" value="UVRABC SYSTEM PROTEIN B"/>
    <property type="match status" value="1"/>
</dbReference>
<keyword evidence="15" id="KW-1185">Reference proteome</keyword>
<feature type="binding site" evidence="12">
    <location>
        <begin position="43"/>
        <end position="50"/>
    </location>
    <ligand>
        <name>ATP</name>
        <dbReference type="ChEBI" id="CHEBI:30616"/>
    </ligand>
</feature>
<comment type="subunit">
    <text evidence="10 12 13">Forms a heterotetramer with UvrA during the search for lesions. Interacts with UvrC in an incision complex.</text>
</comment>
<evidence type="ECO:0000256" key="7">
    <source>
        <dbReference type="ARBA" id="ARBA00022840"/>
    </source>
</evidence>
<keyword evidence="5 12" id="KW-0227">DNA damage</keyword>
<gene>
    <name evidence="12 14" type="primary">uvrB</name>
    <name evidence="14" type="ORF">EFREU_v1c06430</name>
</gene>
<dbReference type="GO" id="GO:0009381">
    <property type="term" value="F:excinuclease ABC activity"/>
    <property type="evidence" value="ECO:0007669"/>
    <property type="project" value="UniProtKB-UniRule"/>
</dbReference>
<evidence type="ECO:0000256" key="13">
    <source>
        <dbReference type="RuleBase" id="RU003587"/>
    </source>
</evidence>
<dbReference type="SMART" id="SM00490">
    <property type="entry name" value="HELICc"/>
    <property type="match status" value="1"/>
</dbReference>
<keyword evidence="9 12" id="KW-0234">DNA repair</keyword>
<evidence type="ECO:0000256" key="10">
    <source>
        <dbReference type="ARBA" id="ARBA00026033"/>
    </source>
</evidence>
<evidence type="ECO:0000256" key="8">
    <source>
        <dbReference type="ARBA" id="ARBA00022881"/>
    </source>
</evidence>
<reference evidence="14 15" key="1">
    <citation type="submission" date="2017-11" db="EMBL/GenBank/DDBJ databases">
        <title>Genome sequence of Entomoplasma freundtii BARC 318 (ATCC 51999).</title>
        <authorList>
            <person name="Lo W.-S."/>
            <person name="Gasparich G.E."/>
            <person name="Kuo C.-H."/>
        </authorList>
    </citation>
    <scope>NUCLEOTIDE SEQUENCE [LARGE SCALE GENOMIC DNA]</scope>
    <source>
        <strain evidence="14 15">BARC 318</strain>
    </source>
</reference>
<dbReference type="PROSITE" id="PS51192">
    <property type="entry name" value="HELICASE_ATP_BIND_1"/>
    <property type="match status" value="1"/>
</dbReference>
<dbReference type="Pfam" id="PF12344">
    <property type="entry name" value="UvrB"/>
    <property type="match status" value="1"/>
</dbReference>
<dbReference type="InterPro" id="IPR004807">
    <property type="entry name" value="UvrB"/>
</dbReference>
<dbReference type="SUPFAM" id="SSF46600">
    <property type="entry name" value="C-terminal UvrC-binding domain of UvrB"/>
    <property type="match status" value="1"/>
</dbReference>
<dbReference type="SMART" id="SM00487">
    <property type="entry name" value="DEXDc"/>
    <property type="match status" value="1"/>
</dbReference>
<organism evidence="14 15">
    <name type="scientific">Entomoplasma freundtii</name>
    <dbReference type="NCBI Taxonomy" id="74700"/>
    <lineage>
        <taxon>Bacteria</taxon>
        <taxon>Bacillati</taxon>
        <taxon>Mycoplasmatota</taxon>
        <taxon>Mollicutes</taxon>
        <taxon>Entomoplasmatales</taxon>
        <taxon>Entomoplasmataceae</taxon>
        <taxon>Entomoplasma</taxon>
    </lineage>
</organism>
<dbReference type="GO" id="GO:0009380">
    <property type="term" value="C:excinuclease repair complex"/>
    <property type="evidence" value="ECO:0007669"/>
    <property type="project" value="InterPro"/>
</dbReference>
<dbReference type="GO" id="GO:0005524">
    <property type="term" value="F:ATP binding"/>
    <property type="evidence" value="ECO:0007669"/>
    <property type="project" value="UniProtKB-UniRule"/>
</dbReference>
<dbReference type="PROSITE" id="PS50151">
    <property type="entry name" value="UVR"/>
    <property type="match status" value="1"/>
</dbReference>
<dbReference type="PANTHER" id="PTHR24029">
    <property type="entry name" value="UVRABC SYSTEM PROTEIN B"/>
    <property type="match status" value="1"/>
</dbReference>
<dbReference type="InterPro" id="IPR001650">
    <property type="entry name" value="Helicase_C-like"/>
</dbReference>
<keyword evidence="4 12" id="KW-0547">Nucleotide-binding</keyword>
<dbReference type="InterPro" id="IPR027417">
    <property type="entry name" value="P-loop_NTPase"/>
</dbReference>
<evidence type="ECO:0000256" key="12">
    <source>
        <dbReference type="HAMAP-Rule" id="MF_00204"/>
    </source>
</evidence>
<name>A0A2K8NVK3_9MOLU</name>
<evidence type="ECO:0000256" key="9">
    <source>
        <dbReference type="ARBA" id="ARBA00023204"/>
    </source>
</evidence>
<dbReference type="Gene3D" id="4.10.860.10">
    <property type="entry name" value="UVR domain"/>
    <property type="match status" value="1"/>
</dbReference>
<dbReference type="InterPro" id="IPR036876">
    <property type="entry name" value="UVR_dom_sf"/>
</dbReference>
<sequence length="665" mass="75759">MKIKTNHKYDLVSNYQPSGDQPEAIKSLVAGVKKGEKSQVLMGATGTGKTFTMANVIQQVGKQTLVLAHNKTLAMQLYYELKDFFPNNRVEYFVSNFDYYRPEAYVPSKDLYIDKDSRQNMELDMMRLSAMNALITRQDTIVVASVASIYAIQNPSDYSKAFFELNVGQKLAKRDLLTFLVRTGYLRNDVENAPGTFSVKGDAIKVVPGWTANIMFRISMFDQEIEMIDVIDAVTGAVLDKTRTVTIFPAQGYITPENRLKVACTNIRSELDDRLRHFEKKGLLLEAQRLKQRTNYDLEALEEFGVCGGIENYSSHLEFRKPGERPYTLLDYFQKDYLMIIDESHMTLPQIRGMFNTDRSRKTTLVDYGFRLPSAIDNRPLSYDEFAKLQNQTIYTSATPGPLEMDLVNQQVVQQVIRPTGLLDPEIEIRPSENQIEDLIREINLRKANNERTFVTTLTIRMSEDLTAYLQERGIKVAYLHNELKTLERSEILNELRKGVYDVVVGVNLIREGLDLPEVSLVAVLDADKPGFLRDTRSLIQTAGRAARNANGHVIFYADTMTQAMKEAMAETERRRKIQISYNEKHGIVPKTITKALSDTLLTEKALTNLKRLRKIKGKDDKKKATQKVIDDLRAQMLRAAKDMDFETAATLRDSILELEAEKIS</sequence>
<dbReference type="InterPro" id="IPR024759">
    <property type="entry name" value="UvrB_YAD/RRR_dom"/>
</dbReference>
<comment type="domain">
    <text evidence="12">The beta-hairpin motif is involved in DNA binding.</text>
</comment>
<dbReference type="GO" id="GO:0005737">
    <property type="term" value="C:cytoplasm"/>
    <property type="evidence" value="ECO:0007669"/>
    <property type="project" value="UniProtKB-SubCell"/>
</dbReference>
<comment type="similarity">
    <text evidence="2 12 13">Belongs to the UvrB family.</text>
</comment>
<dbReference type="KEGG" id="efr:EFREU_v1c06430"/>
<dbReference type="EMBL" id="CP024962">
    <property type="protein sequence ID" value="ATZ16663.1"/>
    <property type="molecule type" value="Genomic_DNA"/>
</dbReference>
<evidence type="ECO:0000256" key="1">
    <source>
        <dbReference type="ARBA" id="ARBA00004496"/>
    </source>
</evidence>
<evidence type="ECO:0000313" key="15">
    <source>
        <dbReference type="Proteomes" id="UP000232222"/>
    </source>
</evidence>
<dbReference type="InterPro" id="IPR041471">
    <property type="entry name" value="UvrB_inter"/>
</dbReference>
<dbReference type="NCBIfam" id="TIGR00631">
    <property type="entry name" value="uvrb"/>
    <property type="match status" value="1"/>
</dbReference>
<dbReference type="NCBIfam" id="NF003673">
    <property type="entry name" value="PRK05298.1"/>
    <property type="match status" value="1"/>
</dbReference>
<protein>
    <recommendedName>
        <fullName evidence="11 12">UvrABC system protein B</fullName>
        <shortName evidence="12">Protein UvrB</shortName>
    </recommendedName>
    <alternativeName>
        <fullName evidence="12">Excinuclease ABC subunit B</fullName>
    </alternativeName>
</protein>
<evidence type="ECO:0000256" key="4">
    <source>
        <dbReference type="ARBA" id="ARBA00022741"/>
    </source>
</evidence>
<evidence type="ECO:0000256" key="11">
    <source>
        <dbReference type="ARBA" id="ARBA00029504"/>
    </source>
</evidence>
<dbReference type="InterPro" id="IPR006935">
    <property type="entry name" value="Helicase/UvrB_N"/>
</dbReference>
<comment type="subcellular location">
    <subcellularLocation>
        <location evidence="1 12 13">Cytoplasm</location>
    </subcellularLocation>
</comment>
<keyword evidence="3 12" id="KW-0963">Cytoplasm</keyword>
<dbReference type="InterPro" id="IPR014001">
    <property type="entry name" value="Helicase_ATP-bd"/>
</dbReference>
<accession>A0A2K8NVK3</accession>
<dbReference type="Pfam" id="PF02151">
    <property type="entry name" value="UVR"/>
    <property type="match status" value="1"/>
</dbReference>
<dbReference type="PROSITE" id="PS51194">
    <property type="entry name" value="HELICASE_CTER"/>
    <property type="match status" value="1"/>
</dbReference>